<reference evidence="3" key="1">
    <citation type="submission" date="2022-11" db="EMBL/GenBank/DDBJ databases">
        <title>Nonomuraea corallina sp. nov., a new species of the genus Nonomuraea isolated from sea side sediment in Thai sea.</title>
        <authorList>
            <person name="Ngamcharungchit C."/>
            <person name="Matsumoto A."/>
            <person name="Suriyachadkun C."/>
            <person name="Panbangred W."/>
            <person name="Inahashi Y."/>
            <person name="Intra B."/>
        </authorList>
    </citation>
    <scope>NUCLEOTIDE SEQUENCE</scope>
    <source>
        <strain evidence="3">MCN248</strain>
    </source>
</reference>
<evidence type="ECO:0000313" key="3">
    <source>
        <dbReference type="EMBL" id="MDA0633516.1"/>
    </source>
</evidence>
<dbReference type="RefSeq" id="WP_270154328.1">
    <property type="nucleotide sequence ID" value="NZ_JAPNNL010000023.1"/>
</dbReference>
<accession>A0ABT4S8L4</accession>
<sequence length="152" mass="15273">MSKNRKNRARKLFTTVLASVGLVYLGVTIVAEGTSAADEAAGIIGGFALILTALGLFRARGEPPPGRAGKDVPGGRPEAMAGSPISLTTTGAHALAAALGLPVRPTCEPQPGSPECPRLTGPHASGAAAPCPRRNGSLVVVVLGRPGCRAHP</sequence>
<comment type="caution">
    <text evidence="3">The sequence shown here is derived from an EMBL/GenBank/DDBJ whole genome shotgun (WGS) entry which is preliminary data.</text>
</comment>
<evidence type="ECO:0000256" key="1">
    <source>
        <dbReference type="SAM" id="MobiDB-lite"/>
    </source>
</evidence>
<keyword evidence="4" id="KW-1185">Reference proteome</keyword>
<feature type="region of interest" description="Disordered" evidence="1">
    <location>
        <begin position="61"/>
        <end position="84"/>
    </location>
</feature>
<dbReference type="EMBL" id="JAPNNL010000023">
    <property type="protein sequence ID" value="MDA0633516.1"/>
    <property type="molecule type" value="Genomic_DNA"/>
</dbReference>
<protein>
    <submittedName>
        <fullName evidence="3">Uncharacterized protein</fullName>
    </submittedName>
</protein>
<proteinExistence type="predicted"/>
<evidence type="ECO:0000313" key="4">
    <source>
        <dbReference type="Proteomes" id="UP001144036"/>
    </source>
</evidence>
<name>A0ABT4S8L4_9ACTN</name>
<organism evidence="3 4">
    <name type="scientific">Nonomuraea corallina</name>
    <dbReference type="NCBI Taxonomy" id="2989783"/>
    <lineage>
        <taxon>Bacteria</taxon>
        <taxon>Bacillati</taxon>
        <taxon>Actinomycetota</taxon>
        <taxon>Actinomycetes</taxon>
        <taxon>Streptosporangiales</taxon>
        <taxon>Streptosporangiaceae</taxon>
        <taxon>Nonomuraea</taxon>
    </lineage>
</organism>
<dbReference type="Proteomes" id="UP001144036">
    <property type="component" value="Unassembled WGS sequence"/>
</dbReference>
<gene>
    <name evidence="3" type="ORF">OUY22_08810</name>
</gene>
<keyword evidence="2" id="KW-1133">Transmembrane helix</keyword>
<keyword evidence="2" id="KW-0472">Membrane</keyword>
<feature type="transmembrane region" description="Helical" evidence="2">
    <location>
        <begin position="12"/>
        <end position="34"/>
    </location>
</feature>
<evidence type="ECO:0000256" key="2">
    <source>
        <dbReference type="SAM" id="Phobius"/>
    </source>
</evidence>
<keyword evidence="2" id="KW-0812">Transmembrane</keyword>
<feature type="transmembrane region" description="Helical" evidence="2">
    <location>
        <begin position="40"/>
        <end position="57"/>
    </location>
</feature>